<feature type="compositionally biased region" description="Basic and acidic residues" evidence="3">
    <location>
        <begin position="117"/>
        <end position="133"/>
    </location>
</feature>
<feature type="region of interest" description="Disordered" evidence="3">
    <location>
        <begin position="360"/>
        <end position="388"/>
    </location>
</feature>
<sequence length="508" mass="54697">MASVSSSTTLWATASKDWVIQPKPKPGRKPKKEVVVQETVEDPDGKGRRVQNRAAQRAFRERKQSQLAELQARIHSYEQGEIERNVALQNIAKRLKEENEVLRQENLALKEKLANAERDHCGNSDSKHWRDDSPASSIGSVAPTRKRQRMDDGVQNSILSSISATFSSASPPSMASSPGSNDTSEGSFSPILLDHHLTSAHPSTLALSTAEKYDNYADHSVFLSCGFCSDHLPCMCRDPFPSSTDMVPKTEAFDTSAPAIIRIGSPVQHSPPSILDELPAFQPAVPLRRRQTATAVTKPIVPAAAPTCSGDPSNCLACADDTFGKAFCDALGKSVAAQASGVSCPSENFAINPAQVSLNPRGSYHSQATAESLSQQPEEGSMSTSDAWKQLKSHPNVAFSDLAMLADVVARRSKCTGPRVVISPAPGSITPERVASPDTLDAASSDSGSIVLTDPHAHFHQQERARSSPPRLVPQEILMQCGQDQLRQVQAAGVREALRLLDAKYANP</sequence>
<evidence type="ECO:0000256" key="3">
    <source>
        <dbReference type="SAM" id="MobiDB-lite"/>
    </source>
</evidence>
<dbReference type="Proteomes" id="UP000799118">
    <property type="component" value="Unassembled WGS sequence"/>
</dbReference>
<dbReference type="SMART" id="SM00338">
    <property type="entry name" value="BRLZ"/>
    <property type="match status" value="1"/>
</dbReference>
<dbReference type="InterPro" id="IPR004827">
    <property type="entry name" value="bZIP"/>
</dbReference>
<dbReference type="InterPro" id="IPR018287">
    <property type="entry name" value="Hap4_TF_heteromerisation"/>
</dbReference>
<dbReference type="EMBL" id="ML769384">
    <property type="protein sequence ID" value="KAE9410997.1"/>
    <property type="molecule type" value="Genomic_DNA"/>
</dbReference>
<feature type="region of interest" description="Disordered" evidence="3">
    <location>
        <begin position="165"/>
        <end position="189"/>
    </location>
</feature>
<dbReference type="OrthoDB" id="5374328at2759"/>
<organism evidence="5 6">
    <name type="scientific">Gymnopus androsaceus JB14</name>
    <dbReference type="NCBI Taxonomy" id="1447944"/>
    <lineage>
        <taxon>Eukaryota</taxon>
        <taxon>Fungi</taxon>
        <taxon>Dikarya</taxon>
        <taxon>Basidiomycota</taxon>
        <taxon>Agaricomycotina</taxon>
        <taxon>Agaricomycetes</taxon>
        <taxon>Agaricomycetidae</taxon>
        <taxon>Agaricales</taxon>
        <taxon>Marasmiineae</taxon>
        <taxon>Omphalotaceae</taxon>
        <taxon>Gymnopus</taxon>
    </lineage>
</organism>
<dbReference type="AlphaFoldDB" id="A0A6A4IRW4"/>
<dbReference type="PROSITE" id="PS00036">
    <property type="entry name" value="BZIP_BASIC"/>
    <property type="match status" value="1"/>
</dbReference>
<feature type="domain" description="BZIP" evidence="4">
    <location>
        <begin position="48"/>
        <end position="62"/>
    </location>
</feature>
<accession>A0A6A4IRW4</accession>
<dbReference type="CDD" id="cd14688">
    <property type="entry name" value="bZIP_YAP"/>
    <property type="match status" value="1"/>
</dbReference>
<evidence type="ECO:0000256" key="1">
    <source>
        <dbReference type="ARBA" id="ARBA00004123"/>
    </source>
</evidence>
<feature type="compositionally biased region" description="Polar residues" evidence="3">
    <location>
        <begin position="360"/>
        <end position="387"/>
    </location>
</feature>
<dbReference type="InterPro" id="IPR050936">
    <property type="entry name" value="AP-1-like"/>
</dbReference>
<dbReference type="PANTHER" id="PTHR40621:SF7">
    <property type="entry name" value="BZIP DOMAIN-CONTAINING PROTEIN"/>
    <property type="match status" value="1"/>
</dbReference>
<evidence type="ECO:0000313" key="5">
    <source>
        <dbReference type="EMBL" id="KAE9410997.1"/>
    </source>
</evidence>
<comment type="subcellular location">
    <subcellularLocation>
        <location evidence="1">Nucleus</location>
    </subcellularLocation>
</comment>
<dbReference type="InterPro" id="IPR046347">
    <property type="entry name" value="bZIP_sf"/>
</dbReference>
<feature type="region of interest" description="Disordered" evidence="3">
    <location>
        <begin position="117"/>
        <end position="152"/>
    </location>
</feature>
<dbReference type="GO" id="GO:0000976">
    <property type="term" value="F:transcription cis-regulatory region binding"/>
    <property type="evidence" value="ECO:0007669"/>
    <property type="project" value="InterPro"/>
</dbReference>
<keyword evidence="6" id="KW-1185">Reference proteome</keyword>
<evidence type="ECO:0000313" key="6">
    <source>
        <dbReference type="Proteomes" id="UP000799118"/>
    </source>
</evidence>
<gene>
    <name evidence="5" type="ORF">BT96DRAFT_846800</name>
</gene>
<name>A0A6A4IRW4_9AGAR</name>
<dbReference type="PANTHER" id="PTHR40621">
    <property type="entry name" value="TRANSCRIPTION FACTOR KAPC-RELATED"/>
    <property type="match status" value="1"/>
</dbReference>
<feature type="region of interest" description="Disordered" evidence="3">
    <location>
        <begin position="428"/>
        <end position="447"/>
    </location>
</feature>
<dbReference type="Gene3D" id="1.20.5.170">
    <property type="match status" value="1"/>
</dbReference>
<dbReference type="GO" id="GO:0090575">
    <property type="term" value="C:RNA polymerase II transcription regulator complex"/>
    <property type="evidence" value="ECO:0007669"/>
    <property type="project" value="TreeGrafter"/>
</dbReference>
<evidence type="ECO:0000256" key="2">
    <source>
        <dbReference type="ARBA" id="ARBA00023242"/>
    </source>
</evidence>
<feature type="compositionally biased region" description="Polar residues" evidence="3">
    <location>
        <begin position="1"/>
        <end position="12"/>
    </location>
</feature>
<reference evidence="5" key="1">
    <citation type="journal article" date="2019" name="Environ. Microbiol.">
        <title>Fungal ecological strategies reflected in gene transcription - a case study of two litter decomposers.</title>
        <authorList>
            <person name="Barbi F."/>
            <person name="Kohler A."/>
            <person name="Barry K."/>
            <person name="Baskaran P."/>
            <person name="Daum C."/>
            <person name="Fauchery L."/>
            <person name="Ihrmark K."/>
            <person name="Kuo A."/>
            <person name="LaButti K."/>
            <person name="Lipzen A."/>
            <person name="Morin E."/>
            <person name="Grigoriev I.V."/>
            <person name="Henrissat B."/>
            <person name="Lindahl B."/>
            <person name="Martin F."/>
        </authorList>
    </citation>
    <scope>NUCLEOTIDE SEQUENCE</scope>
    <source>
        <strain evidence="5">JB14</strain>
    </source>
</reference>
<feature type="region of interest" description="Disordered" evidence="3">
    <location>
        <begin position="1"/>
        <end position="62"/>
    </location>
</feature>
<protein>
    <recommendedName>
        <fullName evidence="4">BZIP domain-containing protein</fullName>
    </recommendedName>
</protein>
<dbReference type="Pfam" id="PF10297">
    <property type="entry name" value="Hap4_Hap_bind"/>
    <property type="match status" value="1"/>
</dbReference>
<evidence type="ECO:0000259" key="4">
    <source>
        <dbReference type="PROSITE" id="PS00036"/>
    </source>
</evidence>
<proteinExistence type="predicted"/>
<dbReference type="SUPFAM" id="SSF57959">
    <property type="entry name" value="Leucine zipper domain"/>
    <property type="match status" value="1"/>
</dbReference>
<keyword evidence="2" id="KW-0539">Nucleus</keyword>
<feature type="compositionally biased region" description="Low complexity" evidence="3">
    <location>
        <begin position="165"/>
        <end position="180"/>
    </location>
</feature>
<dbReference type="GO" id="GO:0001228">
    <property type="term" value="F:DNA-binding transcription activator activity, RNA polymerase II-specific"/>
    <property type="evidence" value="ECO:0007669"/>
    <property type="project" value="TreeGrafter"/>
</dbReference>